<protein>
    <recommendedName>
        <fullName evidence="4">Glucose-6-phosphate isomerase</fullName>
        <ecNumber evidence="4">5.3.1.9</ecNumber>
    </recommendedName>
</protein>
<dbReference type="RefSeq" id="WP_060635549.1">
    <property type="nucleotide sequence ID" value="NZ_CBXV010000007.1"/>
</dbReference>
<dbReference type="PRINTS" id="PR00662">
    <property type="entry name" value="G6PISOMERASE"/>
</dbReference>
<keyword evidence="2 4" id="KW-0324">Glycolysis</keyword>
<dbReference type="Proteomes" id="UP000031518">
    <property type="component" value="Unassembled WGS sequence"/>
</dbReference>
<keyword evidence="1 4" id="KW-0312">Gluconeogenesis</keyword>
<comment type="pathway">
    <text evidence="4">Carbohydrate degradation; glycolysis; D-glyceraldehyde 3-phosphate and glycerone phosphate from D-glucose: step 2/4.</text>
</comment>
<dbReference type="PANTHER" id="PTHR11469">
    <property type="entry name" value="GLUCOSE-6-PHOSPHATE ISOMERASE"/>
    <property type="match status" value="1"/>
</dbReference>
<dbReference type="GO" id="GO:0051156">
    <property type="term" value="P:glucose 6-phosphate metabolic process"/>
    <property type="evidence" value="ECO:0007669"/>
    <property type="project" value="TreeGrafter"/>
</dbReference>
<dbReference type="GO" id="GO:0006094">
    <property type="term" value="P:gluconeogenesis"/>
    <property type="evidence" value="ECO:0007669"/>
    <property type="project" value="UniProtKB-KW"/>
</dbReference>
<evidence type="ECO:0000256" key="2">
    <source>
        <dbReference type="ARBA" id="ARBA00023152"/>
    </source>
</evidence>
<keyword evidence="3 4" id="KW-0413">Isomerase</keyword>
<dbReference type="GO" id="GO:0005829">
    <property type="term" value="C:cytosol"/>
    <property type="evidence" value="ECO:0007669"/>
    <property type="project" value="TreeGrafter"/>
</dbReference>
<evidence type="ECO:0000256" key="1">
    <source>
        <dbReference type="ARBA" id="ARBA00022432"/>
    </source>
</evidence>
<evidence type="ECO:0000256" key="4">
    <source>
        <dbReference type="RuleBase" id="RU000612"/>
    </source>
</evidence>
<dbReference type="GO" id="GO:0097367">
    <property type="term" value="F:carbohydrate derivative binding"/>
    <property type="evidence" value="ECO:0007669"/>
    <property type="project" value="InterPro"/>
</dbReference>
<dbReference type="GO" id="GO:0006096">
    <property type="term" value="P:glycolytic process"/>
    <property type="evidence" value="ECO:0007669"/>
    <property type="project" value="UniProtKB-UniPathway"/>
</dbReference>
<dbReference type="Pfam" id="PF00342">
    <property type="entry name" value="PGI"/>
    <property type="match status" value="1"/>
</dbReference>
<name>A0A0B6X0F7_9BACT</name>
<dbReference type="GO" id="GO:0004347">
    <property type="term" value="F:glucose-6-phosphate isomerase activity"/>
    <property type="evidence" value="ECO:0007669"/>
    <property type="project" value="UniProtKB-EC"/>
</dbReference>
<comment type="similarity">
    <text evidence="4">Belongs to the GPI family.</text>
</comment>
<dbReference type="InterPro" id="IPR001672">
    <property type="entry name" value="G6P_Isomerase"/>
</dbReference>
<reference evidence="5 6" key="2">
    <citation type="submission" date="2015-01" db="EMBL/GenBank/DDBJ databases">
        <title>Complete genome sequence of Pyrinomonas methylaliphatogenes type strain K22T.</title>
        <authorList>
            <person name="Lee K.C.Y."/>
            <person name="Power J.F."/>
            <person name="Dunfield P.F."/>
            <person name="Morgan X.C."/>
            <person name="Huttenhower C."/>
            <person name="Stott M.B."/>
        </authorList>
    </citation>
    <scope>NUCLEOTIDE SEQUENCE [LARGE SCALE GENOMIC DNA]</scope>
    <source>
        <strain evidence="5 6">K22</strain>
    </source>
</reference>
<comment type="catalytic activity">
    <reaction evidence="4">
        <text>alpha-D-glucose 6-phosphate = beta-D-fructose 6-phosphate</text>
        <dbReference type="Rhea" id="RHEA:11816"/>
        <dbReference type="ChEBI" id="CHEBI:57634"/>
        <dbReference type="ChEBI" id="CHEBI:58225"/>
        <dbReference type="EC" id="5.3.1.9"/>
    </reaction>
</comment>
<evidence type="ECO:0000313" key="5">
    <source>
        <dbReference type="EMBL" id="CDM66024.1"/>
    </source>
</evidence>
<dbReference type="InterPro" id="IPR046348">
    <property type="entry name" value="SIS_dom_sf"/>
</dbReference>
<dbReference type="STRING" id="454194.PYK22_02033"/>
<sequence length="569" mass="62934">MGINGNLGEKASFIDEELSRIEEERVVERIWTKDVSLWKREEEHQKIIRNALGWLDVVAKMRAHAGEIEAFARAIRDDGIERILLLGMGGSSLCPEVLRRTFGALEGWPELLVLDSTDPDTVANFASRISPQSTLFVVSSKSGTTIEPLSFFKFFYERAREERGERAGHNFIAITDPGTPLERLARERSFRRTFTNPPDIGGRYSALSLFGLVPAALMGLDVARALERAEAAMRACGPDVPVRENPAARLGVAMGACAREGQDKLTLIANGRISSFGLWVEQLIAESTGKEGVGIVPVAGEPLGEPEDYADDRLFVAIQAGEPDEEIERKLDALASRAHPILKRSISGAHELWAEFFTWEMATAIAGALLGIDPFDQPNVQESKDRTAALLGQFAETGDLPEEEPLLATDEVLIYGPRSSDLDSDDARELIRRHLAQARMGRDYIALLVYLEENEEHDALLSEIRRHVLDRLRVATTAGYGPRYLHSTGQLHKGGPDTGVFLLITADARQDLPVPGERYSFGALERAQALGDFAALLGRRRRALRLHFRHDTGGLNFLLEAVQSLDRTR</sequence>
<evidence type="ECO:0000313" key="6">
    <source>
        <dbReference type="Proteomes" id="UP000031518"/>
    </source>
</evidence>
<evidence type="ECO:0000256" key="3">
    <source>
        <dbReference type="ARBA" id="ARBA00023235"/>
    </source>
</evidence>
<dbReference type="AlphaFoldDB" id="A0A0B6X0F7"/>
<dbReference type="PANTHER" id="PTHR11469:SF1">
    <property type="entry name" value="GLUCOSE-6-PHOSPHATE ISOMERASE"/>
    <property type="match status" value="1"/>
</dbReference>
<dbReference type="UniPathway" id="UPA00109">
    <property type="reaction ID" value="UER00181"/>
</dbReference>
<dbReference type="OrthoDB" id="140919at2"/>
<organism evidence="5 6">
    <name type="scientific">Pyrinomonas methylaliphatogenes</name>
    <dbReference type="NCBI Taxonomy" id="454194"/>
    <lineage>
        <taxon>Bacteria</taxon>
        <taxon>Pseudomonadati</taxon>
        <taxon>Acidobacteriota</taxon>
        <taxon>Blastocatellia</taxon>
        <taxon>Blastocatellales</taxon>
        <taxon>Pyrinomonadaceae</taxon>
        <taxon>Pyrinomonas</taxon>
    </lineage>
</organism>
<accession>A0A0B6X0F7</accession>
<dbReference type="SUPFAM" id="SSF53697">
    <property type="entry name" value="SIS domain"/>
    <property type="match status" value="1"/>
</dbReference>
<dbReference type="Gene3D" id="3.40.50.10490">
    <property type="entry name" value="Glucose-6-phosphate isomerase like protein, domain 1"/>
    <property type="match status" value="3"/>
</dbReference>
<reference evidence="5 6" key="1">
    <citation type="submission" date="2013-12" db="EMBL/GenBank/DDBJ databases">
        <authorList>
            <person name="Stott M."/>
        </authorList>
    </citation>
    <scope>NUCLEOTIDE SEQUENCE [LARGE SCALE GENOMIC DNA]</scope>
    <source>
        <strain evidence="5 6">K22</strain>
    </source>
</reference>
<keyword evidence="6" id="KW-1185">Reference proteome</keyword>
<dbReference type="GO" id="GO:0048029">
    <property type="term" value="F:monosaccharide binding"/>
    <property type="evidence" value="ECO:0007669"/>
    <property type="project" value="TreeGrafter"/>
</dbReference>
<proteinExistence type="inferred from homology"/>
<dbReference type="PROSITE" id="PS51463">
    <property type="entry name" value="P_GLUCOSE_ISOMERASE_3"/>
    <property type="match status" value="1"/>
</dbReference>
<dbReference type="EMBL" id="CBXV010000007">
    <property type="protein sequence ID" value="CDM66024.1"/>
    <property type="molecule type" value="Genomic_DNA"/>
</dbReference>
<dbReference type="EC" id="5.3.1.9" evidence="4"/>
<gene>
    <name evidence="5" type="ORF">PYK22_02033</name>
</gene>